<feature type="signal peptide" evidence="2">
    <location>
        <begin position="1"/>
        <end position="20"/>
    </location>
</feature>
<feature type="compositionally biased region" description="Low complexity" evidence="1">
    <location>
        <begin position="58"/>
        <end position="101"/>
    </location>
</feature>
<keyword evidence="2" id="KW-0732">Signal</keyword>
<gene>
    <name evidence="3" type="ORF">Rhopal_005443-T1</name>
</gene>
<evidence type="ECO:0000256" key="1">
    <source>
        <dbReference type="SAM" id="MobiDB-lite"/>
    </source>
</evidence>
<feature type="chain" id="PRO_5043551468" description="Proteophosphoglycan ppg4" evidence="2">
    <location>
        <begin position="21"/>
        <end position="616"/>
    </location>
</feature>
<keyword evidence="4" id="KW-1185">Reference proteome</keyword>
<feature type="region of interest" description="Disordered" evidence="1">
    <location>
        <begin position="48"/>
        <end position="125"/>
    </location>
</feature>
<proteinExistence type="predicted"/>
<dbReference type="EMBL" id="BQKY01000011">
    <property type="protein sequence ID" value="GJN92413.1"/>
    <property type="molecule type" value="Genomic_DNA"/>
</dbReference>
<evidence type="ECO:0000313" key="4">
    <source>
        <dbReference type="Proteomes" id="UP001342314"/>
    </source>
</evidence>
<accession>A0AAV5GQF9</accession>
<comment type="caution">
    <text evidence="3">The sequence shown here is derived from an EMBL/GenBank/DDBJ whole genome shotgun (WGS) entry which is preliminary data.</text>
</comment>
<evidence type="ECO:0000313" key="3">
    <source>
        <dbReference type="EMBL" id="GJN92413.1"/>
    </source>
</evidence>
<organism evidence="3 4">
    <name type="scientific">Rhodotorula paludigena</name>
    <dbReference type="NCBI Taxonomy" id="86838"/>
    <lineage>
        <taxon>Eukaryota</taxon>
        <taxon>Fungi</taxon>
        <taxon>Dikarya</taxon>
        <taxon>Basidiomycota</taxon>
        <taxon>Pucciniomycotina</taxon>
        <taxon>Microbotryomycetes</taxon>
        <taxon>Sporidiobolales</taxon>
        <taxon>Sporidiobolaceae</taxon>
        <taxon>Rhodotorula</taxon>
    </lineage>
</organism>
<sequence length="616" mass="63702">MRSAVFYSLAVSTLALFAQASPEPCSDHPGVIHAPGEYTVPEVLKLTQPDTEKKGVKSSHQSKAASSSSKSSSSSSSSNKSASSSNKAASKPSKSSKSAQSWNKPGKAVKKQPTPKVKAANKETVAKGADDAVSSFTNSSYIPADQADKLKEALSSAINKQLGSVTTVTHTATATVLSTETADVTRTSVVANSTIFVAQPTTLVRTVTQNVTEVATSTLITTSNSVEASLDIQQALNDAFAAANLSRSDLNDETTAALEACLATVLAAGGMPEGYSCLTSGGADSAGLQETLNNVLEQFVGILPNKILESVFDSVTPLLSSLLPASQSALVAQIQSSIQSVIASLSGNSVTALEQVSACYSDAVQLAGNASSLACFTKKGGAYDTLQTATNSVMEQFIGVLPASLTTAVENIFAYNLQNATTGSEQLAASVSAQISNAINSVASSLSGNTVTLAQTLQECSAELIKTGNATAAQECITSSAAPAVSTTTILSIAQQFAGYIPSSFFTDLVDYSAPLLNTTANAHNLTQAQLNSELESFFNNATTYGAAYVTCISQVQECVLNAVEKTGTIDAVCPGPVGNCDLKTKADAKRMVRRAVGRHLGFAGRIRDVTYWHKA</sequence>
<evidence type="ECO:0008006" key="5">
    <source>
        <dbReference type="Google" id="ProtNLM"/>
    </source>
</evidence>
<dbReference type="AlphaFoldDB" id="A0AAV5GQF9"/>
<evidence type="ECO:0000256" key="2">
    <source>
        <dbReference type="SAM" id="SignalP"/>
    </source>
</evidence>
<dbReference type="Proteomes" id="UP001342314">
    <property type="component" value="Unassembled WGS sequence"/>
</dbReference>
<protein>
    <recommendedName>
        <fullName evidence="5">Proteophosphoglycan ppg4</fullName>
    </recommendedName>
</protein>
<reference evidence="3 4" key="1">
    <citation type="submission" date="2021-12" db="EMBL/GenBank/DDBJ databases">
        <title>High titer production of polyol ester of fatty acids by Rhodotorula paludigena BS15 towards product separation-free biomass refinery.</title>
        <authorList>
            <person name="Mano J."/>
            <person name="Ono H."/>
            <person name="Tanaka T."/>
            <person name="Naito K."/>
            <person name="Sushida H."/>
            <person name="Ike M."/>
            <person name="Tokuyasu K."/>
            <person name="Kitaoka M."/>
        </authorList>
    </citation>
    <scope>NUCLEOTIDE SEQUENCE [LARGE SCALE GENOMIC DNA]</scope>
    <source>
        <strain evidence="3 4">BS15</strain>
    </source>
</reference>
<name>A0AAV5GQF9_9BASI</name>